<dbReference type="Proteomes" id="UP001269400">
    <property type="component" value="Unassembled WGS sequence"/>
</dbReference>
<sequence>MDSNFTFRNQRRSYLTVLRGRKRPAWAPVKRNLLTVPNRPGAYHKSTDIDIRTLEIPVRIKADSIADLQKIKEDLADWFITESVEELIFDDEPDRSYFAMIDGELDLDELVNRGKGTLTFICPDPHKYGLTKVQRSDTGAITARNEGNVEALPTFEIEVDADYTNIDISNGNLINRIGRVVNIEDYAANREEIALSDSLSSLTGWAKTEGSVHIDGLATGNMKVDNGRFIPEDFGTMNDTWHGPFYKKSIGQTLTDFRIETIVELVNTGEDKFGKVEFYLLDESNLPVCMMTIKDVDSSGKRIYATLRTGGGDQGFKDLISTHGDQEHTFWNFYGMLRIERTRNRWTAYVTVINRDTGKHVARSFVEYYDTEQQFTRNPAQVGVYMAQYGTRKVASLRAYDVKVWKLNLLTENQIPYIVSAGDVVTFDHKSQVILINGEPRMDLKAFSGEFFKLNRGVNKISTSPPLPTKATWRERYK</sequence>
<dbReference type="NCBIfam" id="TIGR01633">
    <property type="entry name" value="phi3626_gp14_N"/>
    <property type="match status" value="1"/>
</dbReference>
<dbReference type="InterPro" id="IPR054738">
    <property type="entry name" value="Siphovirus-type_tail_C"/>
</dbReference>
<evidence type="ECO:0000313" key="3">
    <source>
        <dbReference type="EMBL" id="MDU9695142.1"/>
    </source>
</evidence>
<dbReference type="Pfam" id="PF05709">
    <property type="entry name" value="Sipho_tail"/>
    <property type="match status" value="1"/>
</dbReference>
<dbReference type="InterPro" id="IPR008841">
    <property type="entry name" value="Siphovirus-type_tail_N"/>
</dbReference>
<dbReference type="Gene3D" id="2.60.120.860">
    <property type="match status" value="1"/>
</dbReference>
<gene>
    <name evidence="3" type="ORF">O0Q50_28500</name>
</gene>
<dbReference type="InterPro" id="IPR006520">
    <property type="entry name" value="Dit_BPSPP_N"/>
</dbReference>
<feature type="domain" description="Siphovirus-type tail component RIFT-related" evidence="1">
    <location>
        <begin position="14"/>
        <end position="122"/>
    </location>
</feature>
<feature type="domain" description="Siphovirus-type tail component C-terminal" evidence="2">
    <location>
        <begin position="407"/>
        <end position="477"/>
    </location>
</feature>
<reference evidence="3" key="2">
    <citation type="submission" date="2022-12" db="EMBL/GenBank/DDBJ databases">
        <authorList>
            <person name="Dechsakulwatana C."/>
            <person name="Rungsihiranrut A."/>
            <person name="Muangchinda C."/>
            <person name="Ningthoujam R."/>
            <person name="Klankeo P."/>
            <person name="Pinyakong O."/>
        </authorList>
    </citation>
    <scope>NUCLEOTIDE SEQUENCE</scope>
    <source>
        <strain evidence="3">TL01-2</strain>
    </source>
</reference>
<comment type="caution">
    <text evidence="3">The sequence shown here is derived from an EMBL/GenBank/DDBJ whole genome shotgun (WGS) entry which is preliminary data.</text>
</comment>
<name>A0AAX6NH14_PRIAR</name>
<dbReference type="Pfam" id="PF22768">
    <property type="entry name" value="SPP1_Dit"/>
    <property type="match status" value="1"/>
</dbReference>
<dbReference type="Gene3D" id="2.40.30.200">
    <property type="match status" value="1"/>
</dbReference>
<dbReference type="RefSeq" id="WP_316911600.1">
    <property type="nucleotide sequence ID" value="NZ_JAPTGD010000005.1"/>
</dbReference>
<proteinExistence type="predicted"/>
<organism evidence="3 4">
    <name type="scientific">Priestia aryabhattai</name>
    <name type="common">Bacillus aryabhattai</name>
    <dbReference type="NCBI Taxonomy" id="412384"/>
    <lineage>
        <taxon>Bacteria</taxon>
        <taxon>Bacillati</taxon>
        <taxon>Bacillota</taxon>
        <taxon>Bacilli</taxon>
        <taxon>Bacillales</taxon>
        <taxon>Bacillaceae</taxon>
        <taxon>Priestia</taxon>
    </lineage>
</organism>
<dbReference type="AlphaFoldDB" id="A0AAX6NH14"/>
<reference evidence="3" key="1">
    <citation type="journal article" date="2022" name="J Environ Chem Eng">
        <title>Biodegradation of petroleum oil using a constructed nonpathogenic and heavy metal-tolerant bacterial consortium isolated from marine sponges.</title>
        <authorList>
            <person name="Dechsakulwatana C."/>
            <person name="Rungsihiranrut A."/>
            <person name="Muangchinda C."/>
            <person name="Ningthoujam R."/>
            <person name="Klankeo P."/>
            <person name="Pinyakong O."/>
        </authorList>
    </citation>
    <scope>NUCLEOTIDE SEQUENCE</scope>
    <source>
        <strain evidence="3">TL01-2</strain>
    </source>
</reference>
<evidence type="ECO:0000313" key="4">
    <source>
        <dbReference type="Proteomes" id="UP001269400"/>
    </source>
</evidence>
<dbReference type="EMBL" id="JAPTGD010000005">
    <property type="protein sequence ID" value="MDU9695142.1"/>
    <property type="molecule type" value="Genomic_DNA"/>
</dbReference>
<evidence type="ECO:0000259" key="2">
    <source>
        <dbReference type="Pfam" id="PF22768"/>
    </source>
</evidence>
<accession>A0AAX6NH14</accession>
<evidence type="ECO:0000259" key="1">
    <source>
        <dbReference type="Pfam" id="PF05709"/>
    </source>
</evidence>
<protein>
    <submittedName>
        <fullName evidence="3">Phage tail family protein</fullName>
    </submittedName>
</protein>